<evidence type="ECO:0000313" key="3">
    <source>
        <dbReference type="Proteomes" id="UP000243250"/>
    </source>
</evidence>
<dbReference type="EMBL" id="FOYS01000006">
    <property type="protein sequence ID" value="SFR66447.1"/>
    <property type="molecule type" value="Genomic_DNA"/>
</dbReference>
<evidence type="ECO:0000256" key="1">
    <source>
        <dbReference type="SAM" id="MobiDB-lite"/>
    </source>
</evidence>
<feature type="region of interest" description="Disordered" evidence="1">
    <location>
        <begin position="25"/>
        <end position="76"/>
    </location>
</feature>
<dbReference type="PROSITE" id="PS51257">
    <property type="entry name" value="PROKAR_LIPOPROTEIN"/>
    <property type="match status" value="1"/>
</dbReference>
<keyword evidence="3" id="KW-1185">Reference proteome</keyword>
<dbReference type="Proteomes" id="UP000243250">
    <property type="component" value="Unassembled WGS sequence"/>
</dbReference>
<dbReference type="OrthoDB" id="346436at2157"/>
<feature type="compositionally biased region" description="Low complexity" evidence="1">
    <location>
        <begin position="30"/>
        <end position="55"/>
    </location>
</feature>
<organism evidence="2 3">
    <name type="scientific">Halogeometricum limi</name>
    <dbReference type="NCBI Taxonomy" id="555875"/>
    <lineage>
        <taxon>Archaea</taxon>
        <taxon>Methanobacteriati</taxon>
        <taxon>Methanobacteriota</taxon>
        <taxon>Stenosarchaea group</taxon>
        <taxon>Halobacteria</taxon>
        <taxon>Halobacteriales</taxon>
        <taxon>Haloferacaceae</taxon>
        <taxon>Halogeometricum</taxon>
    </lineage>
</organism>
<gene>
    <name evidence="2" type="ORF">SAMN04488124_3246</name>
</gene>
<proteinExistence type="predicted"/>
<dbReference type="AlphaFoldDB" id="A0A1I6II31"/>
<evidence type="ECO:0008006" key="4">
    <source>
        <dbReference type="Google" id="ProtNLM"/>
    </source>
</evidence>
<evidence type="ECO:0000313" key="2">
    <source>
        <dbReference type="EMBL" id="SFR66447.1"/>
    </source>
</evidence>
<protein>
    <recommendedName>
        <fullName evidence="4">Lipoprotein</fullName>
    </recommendedName>
</protein>
<accession>A0A1I6II31</accession>
<reference evidence="3" key="1">
    <citation type="submission" date="2016-10" db="EMBL/GenBank/DDBJ databases">
        <authorList>
            <person name="Varghese N."/>
            <person name="Submissions S."/>
        </authorList>
    </citation>
    <scope>NUCLEOTIDE SEQUENCE [LARGE SCALE GENOMIC DNA]</scope>
    <source>
        <strain evidence="3">CGMCC 1.8711</strain>
    </source>
</reference>
<dbReference type="RefSeq" id="WP_089882872.1">
    <property type="nucleotide sequence ID" value="NZ_FOYS01000006.1"/>
</dbReference>
<name>A0A1I6II31_9EURY</name>
<sequence>MKRTALLSLVVLVALAGCVGSFGGPQTAASTDSPVTSTSETPTTEAPTTPYPDETAVFPSGPKSAPERPANPTAESVESYVLTYEFRHRYNELWSPDATVGLSEKSCSVRSVEEVQDGYTATVHCAGAYVNEPTGGPNSTATQHADYPPWTVRYYVDEDSLIREELD</sequence>